<dbReference type="NCBIfam" id="TIGR01512">
    <property type="entry name" value="ATPase-IB2_Cd"/>
    <property type="match status" value="1"/>
</dbReference>
<keyword evidence="11 14" id="KW-1133">Transmembrane helix</keyword>
<dbReference type="Pfam" id="PF00122">
    <property type="entry name" value="E1-E2_ATPase"/>
    <property type="match status" value="1"/>
</dbReference>
<keyword evidence="7 14" id="KW-0547">Nucleotide-binding</keyword>
<feature type="transmembrane region" description="Helical" evidence="14">
    <location>
        <begin position="7"/>
        <end position="23"/>
    </location>
</feature>
<feature type="transmembrane region" description="Helical" evidence="14">
    <location>
        <begin position="43"/>
        <end position="70"/>
    </location>
</feature>
<accession>A0A6M1PLJ0</accession>
<dbReference type="AlphaFoldDB" id="A0A6M1PLJ0"/>
<dbReference type="GO" id="GO:0005524">
    <property type="term" value="F:ATP binding"/>
    <property type="evidence" value="ECO:0007669"/>
    <property type="project" value="UniProtKB-UniRule"/>
</dbReference>
<evidence type="ECO:0000313" key="17">
    <source>
        <dbReference type="Proteomes" id="UP000480151"/>
    </source>
</evidence>
<keyword evidence="6 14" id="KW-0479">Metal-binding</keyword>
<dbReference type="EMBL" id="JAAKGU010000008">
    <property type="protein sequence ID" value="NGM84096.1"/>
    <property type="molecule type" value="Genomic_DNA"/>
</dbReference>
<feature type="transmembrane region" description="Helical" evidence="14">
    <location>
        <begin position="211"/>
        <end position="230"/>
    </location>
</feature>
<dbReference type="SFLD" id="SFLDG00002">
    <property type="entry name" value="C1.7:_P-type_atpase_like"/>
    <property type="match status" value="1"/>
</dbReference>
<keyword evidence="17" id="KW-1185">Reference proteome</keyword>
<dbReference type="InterPro" id="IPR008250">
    <property type="entry name" value="ATPase_P-typ_transduc_dom_A_sf"/>
</dbReference>
<dbReference type="GO" id="GO:0005886">
    <property type="term" value="C:plasma membrane"/>
    <property type="evidence" value="ECO:0007669"/>
    <property type="project" value="UniProtKB-SubCell"/>
</dbReference>
<evidence type="ECO:0000256" key="8">
    <source>
        <dbReference type="ARBA" id="ARBA00022840"/>
    </source>
</evidence>
<feature type="transmembrane region" description="Helical" evidence="14">
    <location>
        <begin position="242"/>
        <end position="263"/>
    </location>
</feature>
<proteinExistence type="inferred from homology"/>
<name>A0A6M1PLJ0_9BACL</name>
<keyword evidence="4" id="KW-0597">Phosphoprotein</keyword>
<dbReference type="SUPFAM" id="SSF81653">
    <property type="entry name" value="Calcium ATPase, transduction domain A"/>
    <property type="match status" value="1"/>
</dbReference>
<organism evidence="16 17">
    <name type="scientific">Paenibacillus apii</name>
    <dbReference type="NCBI Taxonomy" id="1850370"/>
    <lineage>
        <taxon>Bacteria</taxon>
        <taxon>Bacillati</taxon>
        <taxon>Bacillota</taxon>
        <taxon>Bacilli</taxon>
        <taxon>Bacillales</taxon>
        <taxon>Paenibacillaceae</taxon>
        <taxon>Paenibacillus</taxon>
    </lineage>
</organism>
<keyword evidence="16" id="KW-0378">Hydrolase</keyword>
<keyword evidence="8 14" id="KW-0067">ATP-binding</keyword>
<dbReference type="GO" id="GO:0016887">
    <property type="term" value="F:ATP hydrolysis activity"/>
    <property type="evidence" value="ECO:0007669"/>
    <property type="project" value="InterPro"/>
</dbReference>
<evidence type="ECO:0000256" key="1">
    <source>
        <dbReference type="ARBA" id="ARBA00004651"/>
    </source>
</evidence>
<feature type="domain" description="P-type ATPase A" evidence="15">
    <location>
        <begin position="92"/>
        <end position="192"/>
    </location>
</feature>
<evidence type="ECO:0000259" key="15">
    <source>
        <dbReference type="Pfam" id="PF00122"/>
    </source>
</evidence>
<dbReference type="InterPro" id="IPR023214">
    <property type="entry name" value="HAD_sf"/>
</dbReference>
<sequence length="595" mass="63055">MGRNGLQSGEIIFFILAYIVGGYRKAWEGLETLIKEKDLDVDLLMVVAALGAAGIGYWLDGAILIFIFCLSGALEDYTMEKTNQDIASILKYRPEEAVLLKDGGEVKIRAAQLQKGDIVLVRPGERIPCDGHILEGQSAVDQSSITGESIPVDLSAGDTVFAGTINGQGALRIHTDTGAEDTLLARIIHLVQEAKNELPPSQLFVERFEGIYAKTVVVAALLLMIAPPFVLGWSWESTVYRAMIFLVVASPCALVSSIMPAILSGISNAARKGVLFKGGVHLEQIGEVKVVAFDKTGTLTVGRPKLTDSIPSEGFSEQELLTLAASLEYLSEHPIAKAIVGHAKDAGLSLESASAMQAVPGMGVSGTVNGRNCRIGKKELLENLKIEDAVLETADKLEADGKTVIFVETDGTLAGMLAVQDVLRPGVREAVMKLKSMNKKVVMLTGDAKLTAEAIGRAAGVDEVHAELMPDQKLALIRQLTERHGKVAMVGDGVNDAPALAASAVGIAMGSAGTDVALETANVVLMTDDISKIPFAISLGRRARRVIRQNLTFALAVIAVLVVSNFWGGINLPSGVVGHEGSTLAVILSGLRLLR</sequence>
<dbReference type="InterPro" id="IPR023298">
    <property type="entry name" value="ATPase_P-typ_TM_dom_sf"/>
</dbReference>
<dbReference type="InterPro" id="IPR036412">
    <property type="entry name" value="HAD-like_sf"/>
</dbReference>
<dbReference type="NCBIfam" id="TIGR01525">
    <property type="entry name" value="ATPase-IB_hvy"/>
    <property type="match status" value="1"/>
</dbReference>
<dbReference type="Gene3D" id="2.70.150.10">
    <property type="entry name" value="Calcium-transporting ATPase, cytoplasmic transduction domain A"/>
    <property type="match status" value="1"/>
</dbReference>
<dbReference type="Proteomes" id="UP000480151">
    <property type="component" value="Unassembled WGS sequence"/>
</dbReference>
<evidence type="ECO:0000256" key="12">
    <source>
        <dbReference type="ARBA" id="ARBA00023065"/>
    </source>
</evidence>
<gene>
    <name evidence="16" type="primary">cadA</name>
    <name evidence="16" type="ORF">G5B47_16885</name>
</gene>
<dbReference type="InterPro" id="IPR044492">
    <property type="entry name" value="P_typ_ATPase_HD_dom"/>
</dbReference>
<comment type="subcellular location">
    <subcellularLocation>
        <location evidence="1">Cell membrane</location>
        <topology evidence="1">Multi-pass membrane protein</topology>
    </subcellularLocation>
</comment>
<evidence type="ECO:0000256" key="9">
    <source>
        <dbReference type="ARBA" id="ARBA00022842"/>
    </source>
</evidence>
<dbReference type="CDD" id="cd07551">
    <property type="entry name" value="P-type_ATPase_HM_ZosA_PfeT-like"/>
    <property type="match status" value="1"/>
</dbReference>
<dbReference type="PRINTS" id="PR00119">
    <property type="entry name" value="CATATPASE"/>
</dbReference>
<evidence type="ECO:0000256" key="4">
    <source>
        <dbReference type="ARBA" id="ARBA00022553"/>
    </source>
</evidence>
<dbReference type="InterPro" id="IPR051949">
    <property type="entry name" value="Cation_Transport_ATPase"/>
</dbReference>
<dbReference type="SUPFAM" id="SSF81665">
    <property type="entry name" value="Calcium ATPase, transmembrane domain M"/>
    <property type="match status" value="1"/>
</dbReference>
<dbReference type="InterPro" id="IPR059000">
    <property type="entry name" value="ATPase_P-type_domA"/>
</dbReference>
<evidence type="ECO:0000256" key="6">
    <source>
        <dbReference type="ARBA" id="ARBA00022723"/>
    </source>
</evidence>
<keyword evidence="9" id="KW-0460">Magnesium</keyword>
<evidence type="ECO:0000256" key="11">
    <source>
        <dbReference type="ARBA" id="ARBA00022989"/>
    </source>
</evidence>
<feature type="transmembrane region" description="Helical" evidence="14">
    <location>
        <begin position="551"/>
        <end position="570"/>
    </location>
</feature>
<evidence type="ECO:0000256" key="2">
    <source>
        <dbReference type="ARBA" id="ARBA00006024"/>
    </source>
</evidence>
<evidence type="ECO:0000313" key="16">
    <source>
        <dbReference type="EMBL" id="NGM84096.1"/>
    </source>
</evidence>
<keyword evidence="12" id="KW-0406">Ion transport</keyword>
<keyword evidence="10" id="KW-1278">Translocase</keyword>
<keyword evidence="5 14" id="KW-0812">Transmembrane</keyword>
<dbReference type="InterPro" id="IPR018303">
    <property type="entry name" value="ATPase_P-typ_P_site"/>
</dbReference>
<dbReference type="PANTHER" id="PTHR43079:SF1">
    <property type="entry name" value="CADMIUM_ZINC-TRANSPORTING ATPASE HMA1, CHLOROPLASTIC-RELATED"/>
    <property type="match status" value="1"/>
</dbReference>
<dbReference type="GO" id="GO:0019829">
    <property type="term" value="F:ATPase-coupled monoatomic cation transmembrane transporter activity"/>
    <property type="evidence" value="ECO:0007669"/>
    <property type="project" value="InterPro"/>
</dbReference>
<protein>
    <submittedName>
        <fullName evidence="16">Cadmium-translocating P-type ATPase</fullName>
        <ecNumber evidence="16">3.6.3.3</ecNumber>
    </submittedName>
</protein>
<dbReference type="EC" id="3.6.3.3" evidence="16"/>
<evidence type="ECO:0000256" key="13">
    <source>
        <dbReference type="ARBA" id="ARBA00023136"/>
    </source>
</evidence>
<dbReference type="NCBIfam" id="TIGR01494">
    <property type="entry name" value="ATPase_P-type"/>
    <property type="match status" value="1"/>
</dbReference>
<keyword evidence="13 14" id="KW-0472">Membrane</keyword>
<dbReference type="InterPro" id="IPR027256">
    <property type="entry name" value="P-typ_ATPase_IB"/>
</dbReference>
<dbReference type="GO" id="GO:0046872">
    <property type="term" value="F:metal ion binding"/>
    <property type="evidence" value="ECO:0007669"/>
    <property type="project" value="UniProtKB-KW"/>
</dbReference>
<dbReference type="SFLD" id="SFLDS00003">
    <property type="entry name" value="Haloacid_Dehalogenase"/>
    <property type="match status" value="1"/>
</dbReference>
<evidence type="ECO:0000256" key="3">
    <source>
        <dbReference type="ARBA" id="ARBA00022448"/>
    </source>
</evidence>
<evidence type="ECO:0000256" key="7">
    <source>
        <dbReference type="ARBA" id="ARBA00022741"/>
    </source>
</evidence>
<dbReference type="SUPFAM" id="SSF56784">
    <property type="entry name" value="HAD-like"/>
    <property type="match status" value="1"/>
</dbReference>
<dbReference type="PRINTS" id="PR00941">
    <property type="entry name" value="CDATPASE"/>
</dbReference>
<dbReference type="InterPro" id="IPR023299">
    <property type="entry name" value="ATPase_P-typ_cyto_dom_N"/>
</dbReference>
<reference evidence="16 17" key="1">
    <citation type="submission" date="2020-02" db="EMBL/GenBank/DDBJ databases">
        <authorList>
            <person name="Gao J."/>
            <person name="Sun J."/>
        </authorList>
    </citation>
    <scope>NUCLEOTIDE SEQUENCE [LARGE SCALE GENOMIC DNA]</scope>
    <source>
        <strain evidence="16 17">7124</strain>
    </source>
</reference>
<evidence type="ECO:0000256" key="10">
    <source>
        <dbReference type="ARBA" id="ARBA00022967"/>
    </source>
</evidence>
<keyword evidence="14" id="KW-1003">Cell membrane</keyword>
<comment type="caution">
    <text evidence="16">The sequence shown here is derived from an EMBL/GenBank/DDBJ whole genome shotgun (WGS) entry which is preliminary data.</text>
</comment>
<dbReference type="PANTHER" id="PTHR43079">
    <property type="entry name" value="PROBABLE CADMIUM/ZINC-TRANSPORTING ATPASE HMA1"/>
    <property type="match status" value="1"/>
</dbReference>
<dbReference type="PROSITE" id="PS00154">
    <property type="entry name" value="ATPASE_E1_E2"/>
    <property type="match status" value="1"/>
</dbReference>
<comment type="similarity">
    <text evidence="2 14">Belongs to the cation transport ATPase (P-type) (TC 3.A.3) family. Type IB subfamily.</text>
</comment>
<evidence type="ECO:0000256" key="5">
    <source>
        <dbReference type="ARBA" id="ARBA00022692"/>
    </source>
</evidence>
<dbReference type="InterPro" id="IPR001757">
    <property type="entry name" value="P_typ_ATPase"/>
</dbReference>
<evidence type="ECO:0000256" key="14">
    <source>
        <dbReference type="RuleBase" id="RU362081"/>
    </source>
</evidence>
<dbReference type="SFLD" id="SFLDF00027">
    <property type="entry name" value="p-type_atpase"/>
    <property type="match status" value="1"/>
</dbReference>
<dbReference type="Gene3D" id="3.40.1110.10">
    <property type="entry name" value="Calcium-transporting ATPase, cytoplasmic domain N"/>
    <property type="match status" value="1"/>
</dbReference>
<keyword evidence="3" id="KW-0813">Transport</keyword>
<dbReference type="Gene3D" id="3.40.50.1000">
    <property type="entry name" value="HAD superfamily/HAD-like"/>
    <property type="match status" value="1"/>
</dbReference>
<dbReference type="Pfam" id="PF00702">
    <property type="entry name" value="Hydrolase"/>
    <property type="match status" value="1"/>
</dbReference>
<dbReference type="FunFam" id="2.70.150.10:FF:000002">
    <property type="entry name" value="Copper-transporting ATPase 1, putative"/>
    <property type="match status" value="1"/>
</dbReference>